<dbReference type="PROSITE" id="PS51257">
    <property type="entry name" value="PROKAR_LIPOPROTEIN"/>
    <property type="match status" value="1"/>
</dbReference>
<feature type="domain" description="DUF4097" evidence="1">
    <location>
        <begin position="54"/>
        <end position="156"/>
    </location>
</feature>
<dbReference type="Pfam" id="PF13349">
    <property type="entry name" value="DUF4097"/>
    <property type="match status" value="1"/>
</dbReference>
<reference evidence="2" key="1">
    <citation type="submission" date="2023-07" db="EMBL/GenBank/DDBJ databases">
        <title>Genome content predicts the carbon catabolic preferences of heterotrophic bacteria.</title>
        <authorList>
            <person name="Gralka M."/>
        </authorList>
    </citation>
    <scope>NUCLEOTIDE SEQUENCE</scope>
    <source>
        <strain evidence="2">F2M12</strain>
    </source>
</reference>
<dbReference type="AlphaFoldDB" id="A0AAW7Z461"/>
<sequence>MKKTLIASTLFFAATTMLSGCVVHVGHANAQEGEDISSVFGSVDVATHRSVGDLSSVNGDVSLEDHAQAEDISVVNGSVEMGSHVRVDEINIVNGDLDAGSHLHVANSIETVNGDINIEQQSTIQGSVETVNGDIQIAGSIVDSNIESMNGDITLKGDTLVKGDIIYKIRDEGWLERNSTKPKLTIEADVSIGGSIILERPVNLDIASPALQEKVIVSYSSSK</sequence>
<protein>
    <submittedName>
        <fullName evidence="2">DUF4097 family beta strand repeat-containing protein</fullName>
    </submittedName>
</protein>
<comment type="caution">
    <text evidence="2">The sequence shown here is derived from an EMBL/GenBank/DDBJ whole genome shotgun (WGS) entry which is preliminary data.</text>
</comment>
<evidence type="ECO:0000313" key="2">
    <source>
        <dbReference type="EMBL" id="MDO6579276.1"/>
    </source>
</evidence>
<evidence type="ECO:0000259" key="1">
    <source>
        <dbReference type="Pfam" id="PF13349"/>
    </source>
</evidence>
<proteinExistence type="predicted"/>
<dbReference type="Proteomes" id="UP001170717">
    <property type="component" value="Unassembled WGS sequence"/>
</dbReference>
<dbReference type="RefSeq" id="WP_061997520.1">
    <property type="nucleotide sequence ID" value="NZ_CP014322.1"/>
</dbReference>
<evidence type="ECO:0000313" key="3">
    <source>
        <dbReference type="Proteomes" id="UP001170717"/>
    </source>
</evidence>
<dbReference type="GeneID" id="83257878"/>
<name>A0AAW7Z461_9ALTE</name>
<gene>
    <name evidence="2" type="ORF">Q4527_17870</name>
</gene>
<dbReference type="InterPro" id="IPR025164">
    <property type="entry name" value="Toastrack_DUF4097"/>
</dbReference>
<dbReference type="EMBL" id="JAUOQI010000017">
    <property type="protein sequence ID" value="MDO6579276.1"/>
    <property type="molecule type" value="Genomic_DNA"/>
</dbReference>
<organism evidence="2 3">
    <name type="scientific">Alteromonas stellipolaris</name>
    <dbReference type="NCBI Taxonomy" id="233316"/>
    <lineage>
        <taxon>Bacteria</taxon>
        <taxon>Pseudomonadati</taxon>
        <taxon>Pseudomonadota</taxon>
        <taxon>Gammaproteobacteria</taxon>
        <taxon>Alteromonadales</taxon>
        <taxon>Alteromonadaceae</taxon>
        <taxon>Alteromonas/Salinimonas group</taxon>
        <taxon>Alteromonas</taxon>
    </lineage>
</organism>
<accession>A0AAW7Z461</accession>